<name>A0A915HZN4_ROMCU</name>
<dbReference type="InterPro" id="IPR036322">
    <property type="entry name" value="WD40_repeat_dom_sf"/>
</dbReference>
<reference evidence="2" key="1">
    <citation type="submission" date="2022-11" db="UniProtKB">
        <authorList>
            <consortium name="WormBaseParasite"/>
        </authorList>
    </citation>
    <scope>IDENTIFICATION</scope>
</reference>
<dbReference type="Proteomes" id="UP000887565">
    <property type="component" value="Unplaced"/>
</dbReference>
<protein>
    <submittedName>
        <fullName evidence="2">Uncharacterized protein</fullName>
    </submittedName>
</protein>
<dbReference type="AlphaFoldDB" id="A0A915HZN4"/>
<keyword evidence="1" id="KW-1185">Reference proteome</keyword>
<sequence length="109" mass="12305">FNDKELWLSLNKKSVKSQFFTLEVAESVNNWRLTCNNSEIEAKCLNKNCLQVSYAAENLRCTFVCPSDVFARLHTKSVTCLDVSNSGLGLSYSLDSKLLVWESKSGECR</sequence>
<accession>A0A915HZN4</accession>
<evidence type="ECO:0000313" key="2">
    <source>
        <dbReference type="WBParaSite" id="nRc.2.0.1.t07340-RA"/>
    </source>
</evidence>
<evidence type="ECO:0000313" key="1">
    <source>
        <dbReference type="Proteomes" id="UP000887565"/>
    </source>
</evidence>
<proteinExistence type="predicted"/>
<organism evidence="1 2">
    <name type="scientific">Romanomermis culicivorax</name>
    <name type="common">Nematode worm</name>
    <dbReference type="NCBI Taxonomy" id="13658"/>
    <lineage>
        <taxon>Eukaryota</taxon>
        <taxon>Metazoa</taxon>
        <taxon>Ecdysozoa</taxon>
        <taxon>Nematoda</taxon>
        <taxon>Enoplea</taxon>
        <taxon>Dorylaimia</taxon>
        <taxon>Mermithida</taxon>
        <taxon>Mermithoidea</taxon>
        <taxon>Mermithidae</taxon>
        <taxon>Romanomermis</taxon>
    </lineage>
</organism>
<dbReference type="SUPFAM" id="SSF50978">
    <property type="entry name" value="WD40 repeat-like"/>
    <property type="match status" value="1"/>
</dbReference>
<dbReference type="WBParaSite" id="nRc.2.0.1.t07340-RA">
    <property type="protein sequence ID" value="nRc.2.0.1.t07340-RA"/>
    <property type="gene ID" value="nRc.2.0.1.g07340"/>
</dbReference>